<dbReference type="EMBL" id="JACTAG010000006">
    <property type="protein sequence ID" value="MBD3666282.1"/>
    <property type="molecule type" value="Genomic_DNA"/>
</dbReference>
<comment type="caution">
    <text evidence="5">The sequence shown here is derived from an EMBL/GenBank/DDBJ whole genome shotgun (WGS) entry which is preliminary data.</text>
</comment>
<evidence type="ECO:0000313" key="6">
    <source>
        <dbReference type="Proteomes" id="UP000635142"/>
    </source>
</evidence>
<sequence>MKKITALAGAAALGLSAWTASADDLRMIGAFPEGFVFTEEIVKPFMALVEEETGGEVSFALTGPDAVPPLEQLEPVQAGVFDALFTHPAYHAGTTPVGLAIDAIAADPSKRREGGIINYIDAHYQTLGMKLITAPATGSKGFRYFLKEPITGEPGFEGRKIRGTVSYHPMIEALGGSGVVMGGGDVYSALQTGVVDGAAWGLTGARDFKWYEVANYMADPVFGQVGLMIFMNLDAWNALSAEEQAGIERAALRLETDSIARFDSLAAQEKEDLLELGMKMTAFSDAEAEQFEELWSGGVWSIAEKGDPDTVAGLRTLAREAGLSD</sequence>
<dbReference type="PANTHER" id="PTHR33376">
    <property type="match status" value="1"/>
</dbReference>
<keyword evidence="2 4" id="KW-0732">Signal</keyword>
<dbReference type="RefSeq" id="WP_191077312.1">
    <property type="nucleotide sequence ID" value="NZ_JACTAG010000006.1"/>
</dbReference>
<comment type="subcellular location">
    <subcellularLocation>
        <location evidence="1">Periplasm</location>
    </subcellularLocation>
</comment>
<protein>
    <submittedName>
        <fullName evidence="5">TRAP transporter substrate-binding protein DctP</fullName>
    </submittedName>
</protein>
<organism evidence="5 6">
    <name type="scientific">Sulfitobacter aestuariivivens</name>
    <dbReference type="NCBI Taxonomy" id="2766981"/>
    <lineage>
        <taxon>Bacteria</taxon>
        <taxon>Pseudomonadati</taxon>
        <taxon>Pseudomonadota</taxon>
        <taxon>Alphaproteobacteria</taxon>
        <taxon>Rhodobacterales</taxon>
        <taxon>Roseobacteraceae</taxon>
        <taxon>Sulfitobacter</taxon>
    </lineage>
</organism>
<gene>
    <name evidence="5" type="primary">dctP</name>
    <name evidence="5" type="ORF">H9Q16_20320</name>
</gene>
<accession>A0A927DAP4</accession>
<evidence type="ECO:0000256" key="4">
    <source>
        <dbReference type="SAM" id="SignalP"/>
    </source>
</evidence>
<name>A0A927DAP4_9RHOB</name>
<feature type="chain" id="PRO_5037204108" evidence="4">
    <location>
        <begin position="23"/>
        <end position="325"/>
    </location>
</feature>
<dbReference type="GO" id="GO:0042597">
    <property type="term" value="C:periplasmic space"/>
    <property type="evidence" value="ECO:0007669"/>
    <property type="project" value="UniProtKB-SubCell"/>
</dbReference>
<evidence type="ECO:0000256" key="1">
    <source>
        <dbReference type="ARBA" id="ARBA00004418"/>
    </source>
</evidence>
<reference evidence="5" key="1">
    <citation type="submission" date="2020-08" db="EMBL/GenBank/DDBJ databases">
        <title>Sulfitobacter aestuariivivens sp. nov., isolated from a tidal flat.</title>
        <authorList>
            <person name="Park S."/>
            <person name="Yoon J.-H."/>
        </authorList>
    </citation>
    <scope>NUCLEOTIDE SEQUENCE</scope>
    <source>
        <strain evidence="5">TSTF-M16</strain>
    </source>
</reference>
<dbReference type="Gene3D" id="3.40.190.170">
    <property type="entry name" value="Bacterial extracellular solute-binding protein, family 7"/>
    <property type="match status" value="1"/>
</dbReference>
<keyword evidence="3" id="KW-0574">Periplasm</keyword>
<evidence type="ECO:0000256" key="2">
    <source>
        <dbReference type="ARBA" id="ARBA00022729"/>
    </source>
</evidence>
<dbReference type="AlphaFoldDB" id="A0A927DAP4"/>
<keyword evidence="6" id="KW-1185">Reference proteome</keyword>
<dbReference type="PANTHER" id="PTHR33376:SF5">
    <property type="entry name" value="EXTRACYTOPLASMIC SOLUTE RECEPTOR PROTEIN"/>
    <property type="match status" value="1"/>
</dbReference>
<evidence type="ECO:0000313" key="5">
    <source>
        <dbReference type="EMBL" id="MBD3666282.1"/>
    </source>
</evidence>
<feature type="signal peptide" evidence="4">
    <location>
        <begin position="1"/>
        <end position="22"/>
    </location>
</feature>
<dbReference type="Pfam" id="PF03480">
    <property type="entry name" value="DctP"/>
    <property type="match status" value="1"/>
</dbReference>
<dbReference type="InterPro" id="IPR018389">
    <property type="entry name" value="DctP_fam"/>
</dbReference>
<proteinExistence type="predicted"/>
<evidence type="ECO:0000256" key="3">
    <source>
        <dbReference type="ARBA" id="ARBA00022764"/>
    </source>
</evidence>
<dbReference type="InterPro" id="IPR038404">
    <property type="entry name" value="TRAP_DctP_sf"/>
</dbReference>
<dbReference type="NCBIfam" id="NF037995">
    <property type="entry name" value="TRAP_S1"/>
    <property type="match status" value="1"/>
</dbReference>
<dbReference type="Proteomes" id="UP000635142">
    <property type="component" value="Unassembled WGS sequence"/>
</dbReference>
<dbReference type="GO" id="GO:0055085">
    <property type="term" value="P:transmembrane transport"/>
    <property type="evidence" value="ECO:0007669"/>
    <property type="project" value="InterPro"/>
</dbReference>